<name>A0ABQ9Z7L1_9CRUS</name>
<dbReference type="Proteomes" id="UP001234178">
    <property type="component" value="Unassembled WGS sequence"/>
</dbReference>
<gene>
    <name evidence="1" type="ORF">OUZ56_014009</name>
</gene>
<comment type="caution">
    <text evidence="1">The sequence shown here is derived from an EMBL/GenBank/DDBJ whole genome shotgun (WGS) entry which is preliminary data.</text>
</comment>
<accession>A0ABQ9Z7L1</accession>
<evidence type="ECO:0000313" key="2">
    <source>
        <dbReference type="Proteomes" id="UP001234178"/>
    </source>
</evidence>
<keyword evidence="2" id="KW-1185">Reference proteome</keyword>
<sequence length="69" mass="8067">MPKRQLILPATKQILLRCYCLDSRSLYIYKDLDDPQMAAFFSFYVMGIRAKSNHYDDYVSQNKSDCSCS</sequence>
<organism evidence="1 2">
    <name type="scientific">Daphnia magna</name>
    <dbReference type="NCBI Taxonomy" id="35525"/>
    <lineage>
        <taxon>Eukaryota</taxon>
        <taxon>Metazoa</taxon>
        <taxon>Ecdysozoa</taxon>
        <taxon>Arthropoda</taxon>
        <taxon>Crustacea</taxon>
        <taxon>Branchiopoda</taxon>
        <taxon>Diplostraca</taxon>
        <taxon>Cladocera</taxon>
        <taxon>Anomopoda</taxon>
        <taxon>Daphniidae</taxon>
        <taxon>Daphnia</taxon>
    </lineage>
</organism>
<protein>
    <submittedName>
        <fullName evidence="1">Uncharacterized protein</fullName>
    </submittedName>
</protein>
<evidence type="ECO:0000313" key="1">
    <source>
        <dbReference type="EMBL" id="KAK4008887.1"/>
    </source>
</evidence>
<dbReference type="EMBL" id="JAOYFB010000002">
    <property type="protein sequence ID" value="KAK4008887.1"/>
    <property type="molecule type" value="Genomic_DNA"/>
</dbReference>
<reference evidence="1 2" key="1">
    <citation type="journal article" date="2023" name="Nucleic Acids Res.">
        <title>The hologenome of Daphnia magna reveals possible DNA methylation and microbiome-mediated evolution of the host genome.</title>
        <authorList>
            <person name="Chaturvedi A."/>
            <person name="Li X."/>
            <person name="Dhandapani V."/>
            <person name="Marshall H."/>
            <person name="Kissane S."/>
            <person name="Cuenca-Cambronero M."/>
            <person name="Asole G."/>
            <person name="Calvet F."/>
            <person name="Ruiz-Romero M."/>
            <person name="Marangio P."/>
            <person name="Guigo R."/>
            <person name="Rago D."/>
            <person name="Mirbahai L."/>
            <person name="Eastwood N."/>
            <person name="Colbourne J.K."/>
            <person name="Zhou J."/>
            <person name="Mallon E."/>
            <person name="Orsini L."/>
        </authorList>
    </citation>
    <scope>NUCLEOTIDE SEQUENCE [LARGE SCALE GENOMIC DNA]</scope>
    <source>
        <strain evidence="1">LRV0_1</strain>
    </source>
</reference>
<proteinExistence type="predicted"/>